<dbReference type="STRING" id="1470434.AZF00_16125"/>
<evidence type="ECO:0000259" key="2">
    <source>
        <dbReference type="Pfam" id="PF25085"/>
    </source>
</evidence>
<evidence type="ECO:0000256" key="1">
    <source>
        <dbReference type="SAM" id="Phobius"/>
    </source>
</evidence>
<accession>A0A127M909</accession>
<keyword evidence="1" id="KW-1133">Transmembrane helix</keyword>
<feature type="transmembrane region" description="Helical" evidence="1">
    <location>
        <begin position="30"/>
        <end position="51"/>
    </location>
</feature>
<feature type="transmembrane region" description="Helical" evidence="1">
    <location>
        <begin position="317"/>
        <end position="337"/>
    </location>
</feature>
<evidence type="ECO:0000313" key="3">
    <source>
        <dbReference type="EMBL" id="AMO69731.1"/>
    </source>
</evidence>
<name>A0A127M909_9GAMM</name>
<dbReference type="InterPro" id="IPR056704">
    <property type="entry name" value="DUF7802"/>
</dbReference>
<keyword evidence="1" id="KW-0812">Transmembrane</keyword>
<feature type="domain" description="DUF7802" evidence="2">
    <location>
        <begin position="31"/>
        <end position="189"/>
    </location>
</feature>
<dbReference type="AlphaFoldDB" id="A0A127M909"/>
<dbReference type="PANTHER" id="PTHR35982:SF1">
    <property type="entry name" value="SPIROCYCLASE, AVEC FAMILY"/>
    <property type="match status" value="1"/>
</dbReference>
<protein>
    <recommendedName>
        <fullName evidence="2">DUF7802 domain-containing protein</fullName>
    </recommendedName>
</protein>
<sequence>MNEHISYAMRNELATNSFIYFNPPSALKDWSFLAIEAILLIGFILTVVHAIRHSKKTASPAAIYTLVAAFLYGLVMDIISYYTVENFWHGEFTVMFLYNRLPLYIALFYPTFMYHAYMTIRRYNFKPSVEAISVGFFAGLSYLIFDNLGPQLGWWIWDRSNPTTWPYVSSVPLTSYHWFFLFTGAFAFLARKICWDWPQQGKSTTAIYLGITAIPVATIVLGAILFIPYNIFSKNMPPWDMAPWAANFGLASLTHALAFFAAGLVFLFNYRRPAESRDNVLILFPLLYLAGHLYMYIAKFDLFFSLSPTGLTQEGLAIGNPIAAVVAIIASTAIVLLSHPLPSDKPDI</sequence>
<feature type="transmembrane region" description="Helical" evidence="1">
    <location>
        <begin position="103"/>
        <end position="120"/>
    </location>
</feature>
<organism evidence="3 4">
    <name type="scientific">Zhongshania aliphaticivorans</name>
    <dbReference type="NCBI Taxonomy" id="1470434"/>
    <lineage>
        <taxon>Bacteria</taxon>
        <taxon>Pseudomonadati</taxon>
        <taxon>Pseudomonadota</taxon>
        <taxon>Gammaproteobacteria</taxon>
        <taxon>Cellvibrionales</taxon>
        <taxon>Spongiibacteraceae</taxon>
        <taxon>Zhongshania</taxon>
    </lineage>
</organism>
<dbReference type="PANTHER" id="PTHR35982">
    <property type="entry name" value="AGAP005361-PA"/>
    <property type="match status" value="1"/>
</dbReference>
<feature type="transmembrane region" description="Helical" evidence="1">
    <location>
        <begin position="244"/>
        <end position="268"/>
    </location>
</feature>
<reference evidence="3 4" key="1">
    <citation type="submission" date="2015-12" db="EMBL/GenBank/DDBJ databases">
        <authorList>
            <person name="Shamseldin A."/>
            <person name="Moawad H."/>
            <person name="Abd El-Rahim W.M."/>
            <person name="Sadowsky M.J."/>
        </authorList>
    </citation>
    <scope>NUCLEOTIDE SEQUENCE [LARGE SCALE GENOMIC DNA]</scope>
    <source>
        <strain evidence="3 4">SM2</strain>
    </source>
</reference>
<feature type="transmembrane region" description="Helical" evidence="1">
    <location>
        <begin position="280"/>
        <end position="297"/>
    </location>
</feature>
<dbReference type="Pfam" id="PF25085">
    <property type="entry name" value="DUF7802"/>
    <property type="match status" value="1"/>
</dbReference>
<dbReference type="Proteomes" id="UP000074119">
    <property type="component" value="Chromosome"/>
</dbReference>
<keyword evidence="1" id="KW-0472">Membrane</keyword>
<dbReference type="KEGG" id="zal:AZF00_16125"/>
<proteinExistence type="predicted"/>
<dbReference type="EMBL" id="CP014544">
    <property type="protein sequence ID" value="AMO69731.1"/>
    <property type="molecule type" value="Genomic_DNA"/>
</dbReference>
<feature type="transmembrane region" description="Helical" evidence="1">
    <location>
        <begin position="63"/>
        <end position="83"/>
    </location>
</feature>
<feature type="transmembrane region" description="Helical" evidence="1">
    <location>
        <begin position="176"/>
        <end position="194"/>
    </location>
</feature>
<feature type="transmembrane region" description="Helical" evidence="1">
    <location>
        <begin position="206"/>
        <end position="232"/>
    </location>
</feature>
<dbReference type="RefSeq" id="WP_008252153.1">
    <property type="nucleotide sequence ID" value="NZ_CP014544.1"/>
</dbReference>
<gene>
    <name evidence="3" type="ORF">AZF00_16125</name>
</gene>
<feature type="transmembrane region" description="Helical" evidence="1">
    <location>
        <begin position="132"/>
        <end position="156"/>
    </location>
</feature>
<evidence type="ECO:0000313" key="4">
    <source>
        <dbReference type="Proteomes" id="UP000074119"/>
    </source>
</evidence>